<dbReference type="NCBIfam" id="NF010177">
    <property type="entry name" value="PRK13656.1"/>
    <property type="match status" value="1"/>
</dbReference>
<dbReference type="InterPro" id="IPR010758">
    <property type="entry name" value="Trans-2-enoyl-CoA_reductase"/>
</dbReference>
<dbReference type="Gene3D" id="3.40.50.720">
    <property type="entry name" value="NAD(P)-binding Rossmann-like Domain"/>
    <property type="match status" value="1"/>
</dbReference>
<dbReference type="EC" id="1.3.1.9" evidence="9"/>
<feature type="binding site" evidence="9">
    <location>
        <begin position="274"/>
        <end position="276"/>
    </location>
    <ligand>
        <name>NAD(+)</name>
        <dbReference type="ChEBI" id="CHEBI:57540"/>
    </ligand>
</feature>
<evidence type="ECO:0000256" key="8">
    <source>
        <dbReference type="ARBA" id="ARBA00048302"/>
    </source>
</evidence>
<dbReference type="EMBL" id="JBHULD010000014">
    <property type="protein sequence ID" value="MFD2555779.1"/>
    <property type="molecule type" value="Genomic_DNA"/>
</dbReference>
<dbReference type="Pfam" id="PF07055">
    <property type="entry name" value="Eno-Rase_FAD_bd"/>
    <property type="match status" value="1"/>
</dbReference>
<feature type="binding site" evidence="9">
    <location>
        <begin position="111"/>
        <end position="112"/>
    </location>
    <ligand>
        <name>NAD(+)</name>
        <dbReference type="ChEBI" id="CHEBI:57540"/>
    </ligand>
</feature>
<keyword evidence="2 9" id="KW-0444">Lipid biosynthesis</keyword>
<dbReference type="InterPro" id="IPR024910">
    <property type="entry name" value="Enoyl-CoA_Rdtase_cat_dom"/>
</dbReference>
<gene>
    <name evidence="9 13" type="primary">fabV</name>
    <name evidence="13" type="ORF">ACFSQW_15365</name>
</gene>
<evidence type="ECO:0000259" key="12">
    <source>
        <dbReference type="Pfam" id="PF12242"/>
    </source>
</evidence>
<evidence type="ECO:0000256" key="2">
    <source>
        <dbReference type="ARBA" id="ARBA00022516"/>
    </source>
</evidence>
<comment type="similarity">
    <text evidence="9">Belongs to the TER reductase family.</text>
</comment>
<dbReference type="Proteomes" id="UP001597440">
    <property type="component" value="Unassembled WGS sequence"/>
</dbReference>
<evidence type="ECO:0000313" key="13">
    <source>
        <dbReference type="EMBL" id="MFD2555779.1"/>
    </source>
</evidence>
<sequence length="400" mass="43803">MIIQPRVRGFICLTSHPEGTAQNVKNQIEYVKSKGKIDNGPKKVLVIGASTGFGLASRITAAFGSDAATIGVFFEKPAAEGKPGTAGWYNTAAFEKEAQAAGLYAKSINGDAFSDDIKKQTIELIKKDLGQVDLVVYSLASPRRTHPKTGVAHASVLKPIAHPFTNKTVDFHAGVVSDISIQPVENEEDVANTIAVMGGEDWKFWMEDLKAAGVLADGVKTVAYSYIGPELTYPIYRNGTIGKAKDDLENTVPVINDLLKDLNGISYVSVNKALVTQSSSAIPVVPLYISLLYKVMKAKGIHEGTIEQMQRLFAERLYSTDGKLALDEKGRIRVDDWEMRADVQAEVAKLWDEATTENLEEISDIKGYRDEFFNLFGFNFPEVNYEAETNELVTIPSIEA</sequence>
<keyword evidence="6 9" id="KW-0443">Lipid metabolism</keyword>
<evidence type="ECO:0000259" key="11">
    <source>
        <dbReference type="Pfam" id="PF12241"/>
    </source>
</evidence>
<comment type="pathway">
    <text evidence="9">Lipid metabolism; fatty acid biosynthesis.</text>
</comment>
<keyword evidence="4 9" id="KW-0560">Oxidoreductase</keyword>
<comment type="subunit">
    <text evidence="1 9">Monomer.</text>
</comment>
<dbReference type="Pfam" id="PF12241">
    <property type="entry name" value="Enoyl_reductase"/>
    <property type="match status" value="1"/>
</dbReference>
<keyword evidence="7 9" id="KW-0275">Fatty acid biosynthesis</keyword>
<dbReference type="InterPro" id="IPR024906">
    <property type="entry name" value="Eno_Rdtase_FAD-bd_dom"/>
</dbReference>
<feature type="domain" description="Trans-2-enoyl-CoA reductase catalytic" evidence="11">
    <location>
        <begin position="82"/>
        <end position="318"/>
    </location>
</feature>
<feature type="binding site" evidence="9">
    <location>
        <begin position="74"/>
        <end position="75"/>
    </location>
    <ligand>
        <name>NAD(+)</name>
        <dbReference type="ChEBI" id="CHEBI:57540"/>
    </ligand>
</feature>
<dbReference type="GO" id="GO:0004318">
    <property type="term" value="F:enoyl-[acyl-carrier-protein] reductase (NADH) activity"/>
    <property type="evidence" value="ECO:0007669"/>
    <property type="project" value="UniProtKB-EC"/>
</dbReference>
<reference evidence="14" key="1">
    <citation type="journal article" date="2019" name="Int. J. Syst. Evol. Microbiol.">
        <title>The Global Catalogue of Microorganisms (GCM) 10K type strain sequencing project: providing services to taxonomists for standard genome sequencing and annotation.</title>
        <authorList>
            <consortium name="The Broad Institute Genomics Platform"/>
            <consortium name="The Broad Institute Genome Sequencing Center for Infectious Disease"/>
            <person name="Wu L."/>
            <person name="Ma J."/>
        </authorList>
    </citation>
    <scope>NUCLEOTIDE SEQUENCE [LARGE SCALE GENOMIC DNA]</scope>
    <source>
        <strain evidence="14">KCTC 52298</strain>
    </source>
</reference>
<dbReference type="NCBIfam" id="NF043048">
    <property type="entry name" value="EnoyACPredFabV"/>
    <property type="match status" value="1"/>
</dbReference>
<evidence type="ECO:0000256" key="3">
    <source>
        <dbReference type="ARBA" id="ARBA00022832"/>
    </source>
</evidence>
<feature type="active site" description="Proton donor" evidence="9">
    <location>
        <position position="236"/>
    </location>
</feature>
<keyword evidence="14" id="KW-1185">Reference proteome</keyword>
<comment type="caution">
    <text evidence="13">The sequence shown here is derived from an EMBL/GenBank/DDBJ whole genome shotgun (WGS) entry which is preliminary data.</text>
</comment>
<feature type="binding site" evidence="9">
    <location>
        <position position="245"/>
    </location>
    <ligand>
        <name>NAD(+)</name>
        <dbReference type="ChEBI" id="CHEBI:57540"/>
    </ligand>
</feature>
<feature type="domain" description="Trans-2-enoyl-CoA reductase-like NAD(P)H binding" evidence="12">
    <location>
        <begin position="2"/>
        <end position="79"/>
    </location>
</feature>
<comment type="catalytic activity">
    <reaction evidence="9">
        <text>a 2,3-saturated acyl-[ACP] + NAD(+) = a (2E)-enoyl-[ACP] + NADH + H(+)</text>
        <dbReference type="Rhea" id="RHEA:10240"/>
        <dbReference type="Rhea" id="RHEA-COMP:9925"/>
        <dbReference type="Rhea" id="RHEA-COMP:9926"/>
        <dbReference type="ChEBI" id="CHEBI:15378"/>
        <dbReference type="ChEBI" id="CHEBI:57540"/>
        <dbReference type="ChEBI" id="CHEBI:57945"/>
        <dbReference type="ChEBI" id="CHEBI:78784"/>
        <dbReference type="ChEBI" id="CHEBI:78785"/>
        <dbReference type="EC" id="1.3.1.9"/>
    </reaction>
</comment>
<dbReference type="PANTHER" id="PTHR37480">
    <property type="entry name" value="ENOYL-[ACYL-CARRIER-PROTEIN] REDUCTASE [NADH]"/>
    <property type="match status" value="1"/>
</dbReference>
<evidence type="ECO:0000256" key="4">
    <source>
        <dbReference type="ARBA" id="ARBA00023002"/>
    </source>
</evidence>
<evidence type="ECO:0000259" key="10">
    <source>
        <dbReference type="Pfam" id="PF07055"/>
    </source>
</evidence>
<evidence type="ECO:0000313" key="14">
    <source>
        <dbReference type="Proteomes" id="UP001597440"/>
    </source>
</evidence>
<evidence type="ECO:0000256" key="1">
    <source>
        <dbReference type="ARBA" id="ARBA00011245"/>
    </source>
</evidence>
<proteinExistence type="inferred from homology"/>
<dbReference type="RefSeq" id="WP_210354079.1">
    <property type="nucleotide sequence ID" value="NZ_JAEQMU010000001.1"/>
</dbReference>
<name>A0ABW5L3M3_9SPHI</name>
<evidence type="ECO:0000256" key="9">
    <source>
        <dbReference type="HAMAP-Rule" id="MF_01838"/>
    </source>
</evidence>
<dbReference type="HAMAP" id="MF_01838">
    <property type="entry name" value="FabV_reductase"/>
    <property type="match status" value="1"/>
</dbReference>
<dbReference type="PANTHER" id="PTHR37480:SF1">
    <property type="entry name" value="ENOYL-[ACYL-CARRIER-PROTEIN] REDUCTASE [NADH]"/>
    <property type="match status" value="1"/>
</dbReference>
<feature type="binding site" evidence="9">
    <location>
        <begin position="48"/>
        <end position="53"/>
    </location>
    <ligand>
        <name>NAD(+)</name>
        <dbReference type="ChEBI" id="CHEBI:57540"/>
    </ligand>
</feature>
<comment type="function">
    <text evidence="9">Involved in the final reduction of the elongation cycle of fatty acid synthesis (FAS II). Catalyzes the reduction of a carbon-carbon double bond in an enoyl moiety that is covalently linked to an acyl carrier protein (ACP).</text>
</comment>
<accession>A0ABW5L3M3</accession>
<evidence type="ECO:0000256" key="7">
    <source>
        <dbReference type="ARBA" id="ARBA00023160"/>
    </source>
</evidence>
<keyword evidence="5 9" id="KW-0520">NAD</keyword>
<feature type="domain" description="Enoyl reductase FAD binding" evidence="10">
    <location>
        <begin position="326"/>
        <end position="388"/>
    </location>
</feature>
<feature type="binding site" evidence="9">
    <location>
        <position position="226"/>
    </location>
    <ligand>
        <name>substrate</name>
    </ligand>
</feature>
<feature type="site" description="Plays an important role in discriminating NADH against NADPH" evidence="9">
    <location>
        <position position="75"/>
    </location>
</feature>
<evidence type="ECO:0000256" key="6">
    <source>
        <dbReference type="ARBA" id="ARBA00023098"/>
    </source>
</evidence>
<dbReference type="Pfam" id="PF12242">
    <property type="entry name" value="Eno-Rase_NADH_b"/>
    <property type="match status" value="1"/>
</dbReference>
<dbReference type="InterPro" id="IPR050048">
    <property type="entry name" value="FabV-like_NADH_b"/>
</dbReference>
<feature type="binding site" evidence="9">
    <location>
        <begin position="139"/>
        <end position="140"/>
    </location>
    <ligand>
        <name>NAD(+)</name>
        <dbReference type="ChEBI" id="CHEBI:57540"/>
    </ligand>
</feature>
<comment type="catalytic activity">
    <reaction evidence="8">
        <text>a 2,3-saturated acyl-CoA + NAD(+) = a (2E)-enoyl-CoA + NADH + H(+)</text>
        <dbReference type="Rhea" id="RHEA:18177"/>
        <dbReference type="ChEBI" id="CHEBI:15378"/>
        <dbReference type="ChEBI" id="CHEBI:57540"/>
        <dbReference type="ChEBI" id="CHEBI:57945"/>
        <dbReference type="ChEBI" id="CHEBI:58856"/>
        <dbReference type="ChEBI" id="CHEBI:65111"/>
        <dbReference type="EC" id="1.3.1.44"/>
    </reaction>
</comment>
<protein>
    <recommendedName>
        <fullName evidence="9">Enoyl-[acyl-carrier-protein] reductase [NADH]</fullName>
        <shortName evidence="9">ENR</shortName>
        <ecNumber evidence="9">1.3.1.9</ecNumber>
    </recommendedName>
</protein>
<keyword evidence="3 9" id="KW-0276">Fatty acid metabolism</keyword>
<organism evidence="13 14">
    <name type="scientific">Sphingobacterium tabacisoli</name>
    <dbReference type="NCBI Taxonomy" id="2044855"/>
    <lineage>
        <taxon>Bacteria</taxon>
        <taxon>Pseudomonadati</taxon>
        <taxon>Bacteroidota</taxon>
        <taxon>Sphingobacteriia</taxon>
        <taxon>Sphingobacteriales</taxon>
        <taxon>Sphingobacteriaceae</taxon>
        <taxon>Sphingobacterium</taxon>
    </lineage>
</organism>
<evidence type="ECO:0000256" key="5">
    <source>
        <dbReference type="ARBA" id="ARBA00023027"/>
    </source>
</evidence>